<reference evidence="2" key="1">
    <citation type="submission" date="2025-08" db="UniProtKB">
        <authorList>
            <consortium name="RefSeq"/>
        </authorList>
    </citation>
    <scope>IDENTIFICATION</scope>
    <source>
        <tissue evidence="2">Stem</tissue>
    </source>
</reference>
<dbReference type="PANTHER" id="PTHR36722">
    <property type="entry name" value="TYPE 2 DNA TOPOISOMERASE 6 SUBUNIT B-LIKE"/>
    <property type="match status" value="1"/>
</dbReference>
<dbReference type="InterPro" id="IPR034566">
    <property type="entry name" value="MTOPVIB_plant"/>
</dbReference>
<organism evidence="1 2">
    <name type="scientific">Cucumis melo</name>
    <name type="common">Muskmelon</name>
    <dbReference type="NCBI Taxonomy" id="3656"/>
    <lineage>
        <taxon>Eukaryota</taxon>
        <taxon>Viridiplantae</taxon>
        <taxon>Streptophyta</taxon>
        <taxon>Embryophyta</taxon>
        <taxon>Tracheophyta</taxon>
        <taxon>Spermatophyta</taxon>
        <taxon>Magnoliopsida</taxon>
        <taxon>eudicotyledons</taxon>
        <taxon>Gunneridae</taxon>
        <taxon>Pentapetalae</taxon>
        <taxon>rosids</taxon>
        <taxon>fabids</taxon>
        <taxon>Cucurbitales</taxon>
        <taxon>Cucurbitaceae</taxon>
        <taxon>Benincaseae</taxon>
        <taxon>Cucumis</taxon>
    </lineage>
</organism>
<evidence type="ECO:0000313" key="2">
    <source>
        <dbReference type="RefSeq" id="XP_050938456.1"/>
    </source>
</evidence>
<name>A0ABM3KKY4_CUCME</name>
<protein>
    <submittedName>
        <fullName evidence="2">Type 2 DNA topoisomerase 6 subunit B-like isoform X1</fullName>
    </submittedName>
</protein>
<gene>
    <name evidence="2" type="primary">LOC103487691</name>
</gene>
<dbReference type="RefSeq" id="XP_050938456.1">
    <property type="nucleotide sequence ID" value="XM_051082499.1"/>
</dbReference>
<proteinExistence type="predicted"/>
<dbReference type="GeneID" id="103487691"/>
<keyword evidence="1" id="KW-1185">Reference proteome</keyword>
<evidence type="ECO:0000313" key="1">
    <source>
        <dbReference type="Proteomes" id="UP001652600"/>
    </source>
</evidence>
<dbReference type="Proteomes" id="UP001652600">
    <property type="component" value="Chromosome 3"/>
</dbReference>
<sequence length="504" mass="56072">MRFELEVVVHGFIYGSAGVSFSILICNHGVCFSSRSLPTLQLISSAIRRCICSERLCRLSVLLQRSPASDPPLVRISISDTGHGSCIQEFQDLKCPVEGILAETWDGIVYVRTTKIADISDTEISCYQLNLKENVATRKPMWLPSNIKHDVKFSGTEVCLSVSESVDVLLAEINCFFHQILILKVPNIAMEVVADGQDTSGSRNDAVFLENLFSGSSFTASTLDRLKLGFEDYVLGHGSSSTCNSCFPNRDELKSGGGMVCEDKHKLTKLVVEAAVVISEISNPTKNCFGAGCSDTKVLFFKDFVPCTISEAFLKALTGIDWKRHGLTLECAINQRRHALLKWEKTPLSFHIHIVVHYYQKLVANATPLVQQTRLDKKLISKAVQLALEDFKNKHAGFLLSVDNLKISRFAPDLAKAIAGLVLYSNDMDFKRECLAILGLQPHQSEGEVVEETIKKKIISVIEKNDQRPQGIKEVACLLFRAGRQKLQDLDNECYMDDFDPMDL</sequence>
<accession>A0ABM3KKY4</accession>
<dbReference type="PANTHER" id="PTHR36722:SF1">
    <property type="entry name" value="TYPE 2 DNA TOPOISOMERASE 6 SUBUNIT B-LIKE"/>
    <property type="match status" value="1"/>
</dbReference>